<comment type="function">
    <text evidence="13">Involved in maceration and soft-rotting of plant tissue. Hydrolyzes the 1,4-alpha glycosidic bonds of de-esterified pectate in the smooth region of the plant cell wall.</text>
</comment>
<evidence type="ECO:0000256" key="16">
    <source>
        <dbReference type="SAM" id="SignalP"/>
    </source>
</evidence>
<keyword evidence="6" id="KW-0677">Repeat</keyword>
<feature type="chain" id="PRO_5040232278" description="endo-polygalacturonase" evidence="16">
    <location>
        <begin position="20"/>
        <end position="376"/>
    </location>
</feature>
<evidence type="ECO:0000256" key="12">
    <source>
        <dbReference type="ARBA" id="ARBA00034074"/>
    </source>
</evidence>
<evidence type="ECO:0000256" key="1">
    <source>
        <dbReference type="ARBA" id="ARBA00004613"/>
    </source>
</evidence>
<evidence type="ECO:0000313" key="17">
    <source>
        <dbReference type="EMBL" id="CAG8955002.1"/>
    </source>
</evidence>
<reference evidence="17" key="1">
    <citation type="submission" date="2021-07" db="EMBL/GenBank/DDBJ databases">
        <authorList>
            <person name="Durling M."/>
        </authorList>
    </citation>
    <scope>NUCLEOTIDE SEQUENCE</scope>
</reference>
<gene>
    <name evidence="17" type="ORF">HYFRA_00008691</name>
</gene>
<dbReference type="OrthoDB" id="1546079at2759"/>
<keyword evidence="4" id="KW-0964">Secreted</keyword>
<dbReference type="AlphaFoldDB" id="A0A9N9L0V3"/>
<organism evidence="17 18">
    <name type="scientific">Hymenoscyphus fraxineus</name>
    <dbReference type="NCBI Taxonomy" id="746836"/>
    <lineage>
        <taxon>Eukaryota</taxon>
        <taxon>Fungi</taxon>
        <taxon>Dikarya</taxon>
        <taxon>Ascomycota</taxon>
        <taxon>Pezizomycotina</taxon>
        <taxon>Leotiomycetes</taxon>
        <taxon>Helotiales</taxon>
        <taxon>Helotiaceae</taxon>
        <taxon>Hymenoscyphus</taxon>
    </lineage>
</organism>
<dbReference type="SUPFAM" id="SSF51126">
    <property type="entry name" value="Pectin lyase-like"/>
    <property type="match status" value="1"/>
</dbReference>
<proteinExistence type="inferred from homology"/>
<keyword evidence="9" id="KW-0325">Glycoprotein</keyword>
<comment type="catalytic activity">
    <reaction evidence="12">
        <text>(1,4-alpha-D-galacturonosyl)n+m + H2O = (1,4-alpha-D-galacturonosyl)n + (1,4-alpha-D-galacturonosyl)m.</text>
        <dbReference type="EC" id="3.2.1.15"/>
    </reaction>
</comment>
<protein>
    <recommendedName>
        <fullName evidence="3">endo-polygalacturonase</fullName>
        <ecNumber evidence="3">3.2.1.15</ecNumber>
    </recommendedName>
</protein>
<comment type="caution">
    <text evidence="17">The sequence shown here is derived from an EMBL/GenBank/DDBJ whole genome shotgun (WGS) entry which is preliminary data.</text>
</comment>
<dbReference type="SMART" id="SM00710">
    <property type="entry name" value="PbH1"/>
    <property type="match status" value="5"/>
</dbReference>
<evidence type="ECO:0000256" key="15">
    <source>
        <dbReference type="SAM" id="MobiDB-lite"/>
    </source>
</evidence>
<evidence type="ECO:0000256" key="4">
    <source>
        <dbReference type="ARBA" id="ARBA00022525"/>
    </source>
</evidence>
<keyword evidence="10 14" id="KW-0326">Glycosidase</keyword>
<sequence>MMYRSLMLASFVLTNVVSTGSLVERQEDICTVTQFDRIAAAVEACTDIKLRDIAAPENGMIDLSKLKDNTKVTFQGITSFAFTNSSTFIPIFISGKSVKITCDPGAIINGTGQPYWDGLGSNGGFPKPNTFINMTFMTDNSEFSDCTIVDWPNHLFKVVASSDLVLRDLTLDNRNGDAPNERSEGKPAAHNSDGFGVMTSSNIVIRDSRIYNQDDCVAITSGNNITVDRLFCVGGNGLSIGSVGGKPDNNVTNVVFKNSMVLDSSNGARIKTNFNTTGFISNITYDNIVLSEIRKFGIIVRQDYLNGGPTGTATNGVIVENVLFKNIVGTARADGGANYKVFCGDGSCSNFVFENVHVSGGGNESICNFPATGCPA</sequence>
<dbReference type="InterPro" id="IPR011050">
    <property type="entry name" value="Pectin_lyase_fold/virulence"/>
</dbReference>
<keyword evidence="7 14" id="KW-0378">Hydrolase</keyword>
<dbReference type="GO" id="GO:0045490">
    <property type="term" value="P:pectin catabolic process"/>
    <property type="evidence" value="ECO:0007669"/>
    <property type="project" value="UniProtKB-ARBA"/>
</dbReference>
<evidence type="ECO:0000256" key="7">
    <source>
        <dbReference type="ARBA" id="ARBA00022801"/>
    </source>
</evidence>
<feature type="region of interest" description="Disordered" evidence="15">
    <location>
        <begin position="173"/>
        <end position="192"/>
    </location>
</feature>
<evidence type="ECO:0000256" key="8">
    <source>
        <dbReference type="ARBA" id="ARBA00023157"/>
    </source>
</evidence>
<comment type="similarity">
    <text evidence="2 14">Belongs to the glycosyl hydrolase 28 family.</text>
</comment>
<evidence type="ECO:0000256" key="9">
    <source>
        <dbReference type="ARBA" id="ARBA00023180"/>
    </source>
</evidence>
<accession>A0A9N9L0V3</accession>
<evidence type="ECO:0000256" key="5">
    <source>
        <dbReference type="ARBA" id="ARBA00022729"/>
    </source>
</evidence>
<evidence type="ECO:0000256" key="6">
    <source>
        <dbReference type="ARBA" id="ARBA00022737"/>
    </source>
</evidence>
<dbReference type="InterPro" id="IPR012334">
    <property type="entry name" value="Pectin_lyas_fold"/>
</dbReference>
<evidence type="ECO:0000256" key="14">
    <source>
        <dbReference type="RuleBase" id="RU361169"/>
    </source>
</evidence>
<dbReference type="InterPro" id="IPR000743">
    <property type="entry name" value="Glyco_hydro_28"/>
</dbReference>
<evidence type="ECO:0000256" key="2">
    <source>
        <dbReference type="ARBA" id="ARBA00008834"/>
    </source>
</evidence>
<evidence type="ECO:0000256" key="13">
    <source>
        <dbReference type="ARBA" id="ARBA00037707"/>
    </source>
</evidence>
<dbReference type="EMBL" id="CAJVRL010000058">
    <property type="protein sequence ID" value="CAG8955002.1"/>
    <property type="molecule type" value="Genomic_DNA"/>
</dbReference>
<keyword evidence="8" id="KW-1015">Disulfide bond</keyword>
<dbReference type="GO" id="GO:0005576">
    <property type="term" value="C:extracellular region"/>
    <property type="evidence" value="ECO:0007669"/>
    <property type="project" value="UniProtKB-SubCell"/>
</dbReference>
<evidence type="ECO:0000256" key="10">
    <source>
        <dbReference type="ARBA" id="ARBA00023295"/>
    </source>
</evidence>
<dbReference type="Proteomes" id="UP000696280">
    <property type="component" value="Unassembled WGS sequence"/>
</dbReference>
<dbReference type="PANTHER" id="PTHR31884">
    <property type="entry name" value="POLYGALACTURONASE"/>
    <property type="match status" value="1"/>
</dbReference>
<keyword evidence="11" id="KW-0961">Cell wall biogenesis/degradation</keyword>
<feature type="signal peptide" evidence="16">
    <location>
        <begin position="1"/>
        <end position="19"/>
    </location>
</feature>
<dbReference type="PANTHER" id="PTHR31884:SF9">
    <property type="entry name" value="ENDOPOLYGALACTURONASE D-RELATED"/>
    <property type="match status" value="1"/>
</dbReference>
<dbReference type="EC" id="3.2.1.15" evidence="3"/>
<evidence type="ECO:0000313" key="18">
    <source>
        <dbReference type="Proteomes" id="UP000696280"/>
    </source>
</evidence>
<feature type="compositionally biased region" description="Basic and acidic residues" evidence="15">
    <location>
        <begin position="173"/>
        <end position="187"/>
    </location>
</feature>
<dbReference type="GO" id="GO:0071555">
    <property type="term" value="P:cell wall organization"/>
    <property type="evidence" value="ECO:0007669"/>
    <property type="project" value="UniProtKB-KW"/>
</dbReference>
<comment type="subcellular location">
    <subcellularLocation>
        <location evidence="1">Secreted</location>
    </subcellularLocation>
</comment>
<dbReference type="InterPro" id="IPR050434">
    <property type="entry name" value="Glycosyl_hydrlase_28"/>
</dbReference>
<name>A0A9N9L0V3_9HELO</name>
<keyword evidence="5 16" id="KW-0732">Signal</keyword>
<keyword evidence="18" id="KW-1185">Reference proteome</keyword>
<evidence type="ECO:0000256" key="11">
    <source>
        <dbReference type="ARBA" id="ARBA00023316"/>
    </source>
</evidence>
<dbReference type="Gene3D" id="2.160.20.10">
    <property type="entry name" value="Single-stranded right-handed beta-helix, Pectin lyase-like"/>
    <property type="match status" value="1"/>
</dbReference>
<dbReference type="InterPro" id="IPR006626">
    <property type="entry name" value="PbH1"/>
</dbReference>
<dbReference type="GO" id="GO:0004650">
    <property type="term" value="F:polygalacturonase activity"/>
    <property type="evidence" value="ECO:0007669"/>
    <property type="project" value="UniProtKB-EC"/>
</dbReference>
<dbReference type="Pfam" id="PF00295">
    <property type="entry name" value="Glyco_hydro_28"/>
    <property type="match status" value="1"/>
</dbReference>
<evidence type="ECO:0000256" key="3">
    <source>
        <dbReference type="ARBA" id="ARBA00012736"/>
    </source>
</evidence>